<dbReference type="GO" id="GO:0016746">
    <property type="term" value="F:acyltransferase activity"/>
    <property type="evidence" value="ECO:0007669"/>
    <property type="project" value="UniProtKB-KW"/>
</dbReference>
<accession>A0ABV3L1G3</accession>
<evidence type="ECO:0000256" key="8">
    <source>
        <dbReference type="ARBA" id="ARBA00023315"/>
    </source>
</evidence>
<dbReference type="InterPro" id="IPR036526">
    <property type="entry name" value="C-N_Hydrolase_sf"/>
</dbReference>
<organism evidence="11 12">
    <name type="scientific">Meridianimarinicoccus marinus</name>
    <dbReference type="NCBI Taxonomy" id="3231483"/>
    <lineage>
        <taxon>Bacteria</taxon>
        <taxon>Pseudomonadati</taxon>
        <taxon>Pseudomonadota</taxon>
        <taxon>Alphaproteobacteria</taxon>
        <taxon>Rhodobacterales</taxon>
        <taxon>Paracoccaceae</taxon>
        <taxon>Meridianimarinicoccus</taxon>
    </lineage>
</organism>
<evidence type="ECO:0000259" key="10">
    <source>
        <dbReference type="PROSITE" id="PS50263"/>
    </source>
</evidence>
<dbReference type="RefSeq" id="WP_366190857.1">
    <property type="nucleotide sequence ID" value="NZ_JBFBVU010000001.1"/>
</dbReference>
<dbReference type="InterPro" id="IPR004563">
    <property type="entry name" value="Apolipo_AcylTrfase"/>
</dbReference>
<comment type="catalytic activity">
    <reaction evidence="9">
        <text>N-terminal S-1,2-diacyl-sn-glyceryl-L-cysteinyl-[lipoprotein] + a glycerophospholipid = N-acyl-S-1,2-diacyl-sn-glyceryl-L-cysteinyl-[lipoprotein] + a 2-acyl-sn-glycero-3-phospholipid + H(+)</text>
        <dbReference type="Rhea" id="RHEA:48228"/>
        <dbReference type="Rhea" id="RHEA-COMP:14681"/>
        <dbReference type="Rhea" id="RHEA-COMP:14684"/>
        <dbReference type="ChEBI" id="CHEBI:15378"/>
        <dbReference type="ChEBI" id="CHEBI:136912"/>
        <dbReference type="ChEBI" id="CHEBI:140656"/>
        <dbReference type="ChEBI" id="CHEBI:140657"/>
        <dbReference type="ChEBI" id="CHEBI:140660"/>
        <dbReference type="EC" id="2.3.1.269"/>
    </reaction>
</comment>
<proteinExistence type="inferred from homology"/>
<evidence type="ECO:0000256" key="2">
    <source>
        <dbReference type="ARBA" id="ARBA00010065"/>
    </source>
</evidence>
<dbReference type="Gene3D" id="3.60.110.10">
    <property type="entry name" value="Carbon-nitrogen hydrolase"/>
    <property type="match status" value="1"/>
</dbReference>
<feature type="transmembrane region" description="Helical" evidence="9">
    <location>
        <begin position="166"/>
        <end position="186"/>
    </location>
</feature>
<dbReference type="PANTHER" id="PTHR38686">
    <property type="entry name" value="APOLIPOPROTEIN N-ACYLTRANSFERASE"/>
    <property type="match status" value="1"/>
</dbReference>
<feature type="domain" description="CN hydrolase" evidence="10">
    <location>
        <begin position="229"/>
        <end position="475"/>
    </location>
</feature>
<evidence type="ECO:0000256" key="9">
    <source>
        <dbReference type="HAMAP-Rule" id="MF_01148"/>
    </source>
</evidence>
<protein>
    <recommendedName>
        <fullName evidence="9">Apolipoprotein N-acyltransferase</fullName>
        <shortName evidence="9">ALP N-acyltransferase</shortName>
        <ecNumber evidence="9">2.3.1.269</ecNumber>
    </recommendedName>
</protein>
<keyword evidence="12" id="KW-1185">Reference proteome</keyword>
<keyword evidence="7 9" id="KW-0472">Membrane</keyword>
<comment type="function">
    <text evidence="9">Catalyzes the phospholipid dependent N-acylation of the N-terminal cysteine of apolipoprotein, the last step in lipoprotein maturation.</text>
</comment>
<keyword evidence="6 9" id="KW-1133">Transmembrane helix</keyword>
<comment type="subcellular location">
    <subcellularLocation>
        <location evidence="1 9">Cell membrane</location>
        <topology evidence="1 9">Multi-pass membrane protein</topology>
    </subcellularLocation>
</comment>
<keyword evidence="8 9" id="KW-0012">Acyltransferase</keyword>
<dbReference type="Pfam" id="PF00795">
    <property type="entry name" value="CN_hydrolase"/>
    <property type="match status" value="1"/>
</dbReference>
<feature type="transmembrane region" description="Helical" evidence="9">
    <location>
        <begin position="86"/>
        <end position="111"/>
    </location>
</feature>
<dbReference type="CDD" id="cd07571">
    <property type="entry name" value="ALP_N-acyl_transferase"/>
    <property type="match status" value="1"/>
</dbReference>
<dbReference type="PROSITE" id="PS50263">
    <property type="entry name" value="CN_HYDROLASE"/>
    <property type="match status" value="1"/>
</dbReference>
<evidence type="ECO:0000256" key="7">
    <source>
        <dbReference type="ARBA" id="ARBA00023136"/>
    </source>
</evidence>
<evidence type="ECO:0000256" key="4">
    <source>
        <dbReference type="ARBA" id="ARBA00022679"/>
    </source>
</evidence>
<dbReference type="EC" id="2.3.1.269" evidence="9"/>
<comment type="pathway">
    <text evidence="9">Protein modification; lipoprotein biosynthesis (N-acyl transfer).</text>
</comment>
<dbReference type="Pfam" id="PF20154">
    <property type="entry name" value="LNT_N"/>
    <property type="match status" value="1"/>
</dbReference>
<gene>
    <name evidence="9 11" type="primary">lnt</name>
    <name evidence="11" type="ORF">AB0T83_01240</name>
</gene>
<feature type="transmembrane region" description="Helical" evidence="9">
    <location>
        <begin position="123"/>
        <end position="146"/>
    </location>
</feature>
<comment type="caution">
    <text evidence="11">The sequence shown here is derived from an EMBL/GenBank/DDBJ whole genome shotgun (WGS) entry which is preliminary data.</text>
</comment>
<evidence type="ECO:0000313" key="12">
    <source>
        <dbReference type="Proteomes" id="UP001553161"/>
    </source>
</evidence>
<keyword evidence="4 9" id="KW-0808">Transferase</keyword>
<dbReference type="SUPFAM" id="SSF56317">
    <property type="entry name" value="Carbon-nitrogen hydrolase"/>
    <property type="match status" value="1"/>
</dbReference>
<dbReference type="PANTHER" id="PTHR38686:SF1">
    <property type="entry name" value="APOLIPOPROTEIN N-ACYLTRANSFERASE"/>
    <property type="match status" value="1"/>
</dbReference>
<keyword evidence="5 9" id="KW-0812">Transmembrane</keyword>
<dbReference type="InterPro" id="IPR045378">
    <property type="entry name" value="LNT_N"/>
</dbReference>
<feature type="transmembrane region" description="Helical" evidence="9">
    <location>
        <begin position="55"/>
        <end position="74"/>
    </location>
</feature>
<dbReference type="HAMAP" id="MF_01148">
    <property type="entry name" value="Lnt"/>
    <property type="match status" value="1"/>
</dbReference>
<dbReference type="NCBIfam" id="TIGR00546">
    <property type="entry name" value="lnt"/>
    <property type="match status" value="1"/>
</dbReference>
<reference evidence="11 12" key="1">
    <citation type="submission" date="2024-07" db="EMBL/GenBank/DDBJ databases">
        <authorList>
            <person name="Kang M."/>
        </authorList>
    </citation>
    <scope>NUCLEOTIDE SEQUENCE [LARGE SCALE GENOMIC DNA]</scope>
    <source>
        <strain evidence="11 12">DFM31</strain>
    </source>
</reference>
<dbReference type="EMBL" id="JBFBVU010000001">
    <property type="protein sequence ID" value="MEV8465406.1"/>
    <property type="molecule type" value="Genomic_DNA"/>
</dbReference>
<name>A0ABV3L1G3_9RHOB</name>
<dbReference type="Proteomes" id="UP001553161">
    <property type="component" value="Unassembled WGS sequence"/>
</dbReference>
<keyword evidence="3 9" id="KW-1003">Cell membrane</keyword>
<dbReference type="InterPro" id="IPR003010">
    <property type="entry name" value="C-N_Hydrolase"/>
</dbReference>
<evidence type="ECO:0000256" key="5">
    <source>
        <dbReference type="ARBA" id="ARBA00022692"/>
    </source>
</evidence>
<feature type="transmembrane region" description="Helical" evidence="9">
    <location>
        <begin position="198"/>
        <end position="216"/>
    </location>
</feature>
<comment type="similarity">
    <text evidence="2 9">Belongs to the CN hydrolase family. Apolipoprotein N-acyltransferase subfamily.</text>
</comment>
<feature type="transmembrane region" description="Helical" evidence="9">
    <location>
        <begin position="32"/>
        <end position="48"/>
    </location>
</feature>
<evidence type="ECO:0000256" key="1">
    <source>
        <dbReference type="ARBA" id="ARBA00004651"/>
    </source>
</evidence>
<evidence type="ECO:0000256" key="3">
    <source>
        <dbReference type="ARBA" id="ARBA00022475"/>
    </source>
</evidence>
<evidence type="ECO:0000313" key="11">
    <source>
        <dbReference type="EMBL" id="MEV8465406.1"/>
    </source>
</evidence>
<sequence length="505" mass="52635">MRAELSGRRLWLALTLCGAAAALGQAPFGWPLVALLPLAGGLGLALPAPTPRAGFWRGWALAFGYFLATLHWIVEPFLVDIARHGWMAPFALVLLAGGMALFWGGAAAAAVWLGRGAGLGHRVLALAATLPLAEMIRAVLFTGFPWGMLATFWTDTPVRMAAAWGGPYGLVALTVLAAGGLAVLLFERGAGLWRGAAGPAVLLAVWVGGAASLQALPPVAGDGPVVRVVQPNAPQHLKWQPDMIPVFWRRKLELTGQPGTLTPDVVVWPEVTLPYLWGSESEGNAQIARAAGGAVTLVGAQRFDGAELRNSVGVLDGEGQPLAVYDKFHLVPFGEYFPGGALAARLGLAGLATDMLGGFSSGPGPQVLDLRGQGLGRVLPLICYEAIFPRHGFAPGPRADWIVQVTNDAWFGEFAGPQQHLAQARMRAVEQGVPLVRAANTGISAVIGPAGQMLAEIPLGVAGVIDVALPAPLPPTLYSRTGNWPVLIAALGLTAGLGLRRVRGA</sequence>
<evidence type="ECO:0000256" key="6">
    <source>
        <dbReference type="ARBA" id="ARBA00022989"/>
    </source>
</evidence>